<dbReference type="InterPro" id="IPR011990">
    <property type="entry name" value="TPR-like_helical_dom_sf"/>
</dbReference>
<dbReference type="EMBL" id="CAJMWW010000061">
    <property type="protein sequence ID" value="CAE6409464.1"/>
    <property type="molecule type" value="Genomic_DNA"/>
</dbReference>
<protein>
    <recommendedName>
        <fullName evidence="4">CHAT domain-containing protein</fullName>
    </recommendedName>
</protein>
<evidence type="ECO:0000313" key="2">
    <source>
        <dbReference type="EMBL" id="CAE6409464.1"/>
    </source>
</evidence>
<accession>A0A8H2WUP2</accession>
<dbReference type="SUPFAM" id="SSF48452">
    <property type="entry name" value="TPR-like"/>
    <property type="match status" value="1"/>
</dbReference>
<reference evidence="2" key="1">
    <citation type="submission" date="2021-01" db="EMBL/GenBank/DDBJ databases">
        <authorList>
            <person name="Kaushik A."/>
        </authorList>
    </citation>
    <scope>NUCLEOTIDE SEQUENCE</scope>
    <source>
        <strain evidence="2">AG3-T5</strain>
    </source>
</reference>
<feature type="compositionally biased region" description="Acidic residues" evidence="1">
    <location>
        <begin position="1"/>
        <end position="15"/>
    </location>
</feature>
<name>A0A8H2WUP2_9AGAM</name>
<dbReference type="AlphaFoldDB" id="A0A8H2WUP2"/>
<organism evidence="2 3">
    <name type="scientific">Rhizoctonia solani</name>
    <dbReference type="NCBI Taxonomy" id="456999"/>
    <lineage>
        <taxon>Eukaryota</taxon>
        <taxon>Fungi</taxon>
        <taxon>Dikarya</taxon>
        <taxon>Basidiomycota</taxon>
        <taxon>Agaricomycotina</taxon>
        <taxon>Agaricomycetes</taxon>
        <taxon>Cantharellales</taxon>
        <taxon>Ceratobasidiaceae</taxon>
        <taxon>Rhizoctonia</taxon>
    </lineage>
</organism>
<feature type="region of interest" description="Disordered" evidence="1">
    <location>
        <begin position="1"/>
        <end position="46"/>
    </location>
</feature>
<gene>
    <name evidence="2" type="ORF">RDB_LOCUS20690</name>
</gene>
<feature type="compositionally biased region" description="Polar residues" evidence="1">
    <location>
        <begin position="23"/>
        <end position="38"/>
    </location>
</feature>
<sequence>MSDDEAWSTTDEESSTSDGSQELSNCSADNSSTHSYVQRGQGDPKMFRHVGCQDPDHVRALDREIREHTQLLSMILGTLGGFYRDRYLHPKEAEDLNQCIKYISHALLLSPDTTAGQSDLEEYLELLSASHHDRFHLSGSSEDLDEDIGYRTRAFALSPTDLDWASTLSHAYSLRYRRLENLGDLEQAIHYGTLAISRISHNEPGTLARLDALIDAYALRSKSLCTINEIEKGIEYGTLAVTLAVTLTPEGDPKLPWRRMVLSMLYLKAFYHRGHPTDLDNCIDWGDRSLSIMSESHPDLSSQINNLAISYSLRFERLKEPNDLQRAIECGARALVVSPSNYLSHFKTLANLSCLCLKRFNLYDEVSDLERGIDYSARAYSLVTHELFITKGWEWEANRLNTLGGLYFARSEHLEDPEDLENAIECCKLAISLAPDENHHAIALSLYSLGQYIHTRWHLLGDNSDLNDDIDNTTHAVSLVAFERNPYLSIQLQSLGMSHIAAFRLGKCGKTCPMLRHALDYFQQACHAVGPPSEKLRSARRWAHYARGNDMLETLDAYQVAMDLIPQVIWLGTSISRGYSEVEDLSTLAVEAASAAITVHDYKRALEWLEQGRSIVIKQVSMLQSPLDRLYLIDPSLAQRIHNVAQELRQTTSRMEDSLSLIHLDPTINLMAEQVSQRSRQLAMEYDDLVSQVRQRPGFESFLKPKKAAELVAAADTGPVVIISSYDCHRCDALIVQPGISTITHLELPSFTCDKASELQVLLNLSLTQVNSTERGTQRRPISSNEASDLEHVLSILWEDIAKPVLDALGYKPHPPASELPHITWYTTGNLSSLPLHATGIYNESSSCVSDYAVS</sequence>
<evidence type="ECO:0008006" key="4">
    <source>
        <dbReference type="Google" id="ProtNLM"/>
    </source>
</evidence>
<dbReference type="Gene3D" id="1.25.40.10">
    <property type="entry name" value="Tetratricopeptide repeat domain"/>
    <property type="match status" value="1"/>
</dbReference>
<dbReference type="Proteomes" id="UP000663841">
    <property type="component" value="Unassembled WGS sequence"/>
</dbReference>
<evidence type="ECO:0000313" key="3">
    <source>
        <dbReference type="Proteomes" id="UP000663841"/>
    </source>
</evidence>
<proteinExistence type="predicted"/>
<comment type="caution">
    <text evidence="2">The sequence shown here is derived from an EMBL/GenBank/DDBJ whole genome shotgun (WGS) entry which is preliminary data.</text>
</comment>
<evidence type="ECO:0000256" key="1">
    <source>
        <dbReference type="SAM" id="MobiDB-lite"/>
    </source>
</evidence>